<accession>A0A4Z2G3K0</accession>
<evidence type="ECO:0000313" key="3">
    <source>
        <dbReference type="Proteomes" id="UP000314294"/>
    </source>
</evidence>
<reference evidence="2 3" key="1">
    <citation type="submission" date="2019-03" db="EMBL/GenBank/DDBJ databases">
        <title>First draft genome of Liparis tanakae, snailfish: a comprehensive survey of snailfish specific genes.</title>
        <authorList>
            <person name="Kim W."/>
            <person name="Song I."/>
            <person name="Jeong J.-H."/>
            <person name="Kim D."/>
            <person name="Kim S."/>
            <person name="Ryu S."/>
            <person name="Song J.Y."/>
            <person name="Lee S.K."/>
        </authorList>
    </citation>
    <scope>NUCLEOTIDE SEQUENCE [LARGE SCALE GENOMIC DNA]</scope>
    <source>
        <tissue evidence="2">Muscle</tissue>
    </source>
</reference>
<dbReference type="Proteomes" id="UP000314294">
    <property type="component" value="Unassembled WGS sequence"/>
</dbReference>
<feature type="compositionally biased region" description="Basic and acidic residues" evidence="1">
    <location>
        <begin position="81"/>
        <end position="90"/>
    </location>
</feature>
<sequence>MMKGIDRFNVFKSSLPGRAVPFRLMRISRPRLNTPVCYRGRRAREVTWHLSKYRTTRHSWSELNSTVHRPPTTIRPPNRPFGDKSTDIKR</sequence>
<name>A0A4Z2G3K0_9TELE</name>
<comment type="caution">
    <text evidence="2">The sequence shown here is derived from an EMBL/GenBank/DDBJ whole genome shotgun (WGS) entry which is preliminary data.</text>
</comment>
<organism evidence="2 3">
    <name type="scientific">Liparis tanakae</name>
    <name type="common">Tanaka's snailfish</name>
    <dbReference type="NCBI Taxonomy" id="230148"/>
    <lineage>
        <taxon>Eukaryota</taxon>
        <taxon>Metazoa</taxon>
        <taxon>Chordata</taxon>
        <taxon>Craniata</taxon>
        <taxon>Vertebrata</taxon>
        <taxon>Euteleostomi</taxon>
        <taxon>Actinopterygii</taxon>
        <taxon>Neopterygii</taxon>
        <taxon>Teleostei</taxon>
        <taxon>Neoteleostei</taxon>
        <taxon>Acanthomorphata</taxon>
        <taxon>Eupercaria</taxon>
        <taxon>Perciformes</taxon>
        <taxon>Cottioidei</taxon>
        <taxon>Cottales</taxon>
        <taxon>Liparidae</taxon>
        <taxon>Liparis</taxon>
    </lineage>
</organism>
<gene>
    <name evidence="2" type="ORF">EYF80_041902</name>
</gene>
<evidence type="ECO:0000313" key="2">
    <source>
        <dbReference type="EMBL" id="TNN47901.1"/>
    </source>
</evidence>
<dbReference type="EMBL" id="SRLO01000720">
    <property type="protein sequence ID" value="TNN47901.1"/>
    <property type="molecule type" value="Genomic_DNA"/>
</dbReference>
<proteinExistence type="predicted"/>
<keyword evidence="3" id="KW-1185">Reference proteome</keyword>
<feature type="region of interest" description="Disordered" evidence="1">
    <location>
        <begin position="62"/>
        <end position="90"/>
    </location>
</feature>
<protein>
    <submittedName>
        <fullName evidence="2">Uncharacterized protein</fullName>
    </submittedName>
</protein>
<evidence type="ECO:0000256" key="1">
    <source>
        <dbReference type="SAM" id="MobiDB-lite"/>
    </source>
</evidence>
<dbReference type="AlphaFoldDB" id="A0A4Z2G3K0"/>